<dbReference type="PRINTS" id="PR01660">
    <property type="entry name" value="MCMPROTEIN4"/>
</dbReference>
<gene>
    <name evidence="10" type="ORF">SS50377_18369</name>
    <name evidence="11" type="ORF">SS50377_22447</name>
</gene>
<dbReference type="EMBL" id="AUWU02000003">
    <property type="protein sequence ID" value="KAH0574832.1"/>
    <property type="molecule type" value="Genomic_DNA"/>
</dbReference>
<dbReference type="InterPro" id="IPR001208">
    <property type="entry name" value="MCM_dom"/>
</dbReference>
<keyword evidence="5 6" id="KW-0238">DNA-binding</keyword>
<accession>V6LC66</accession>
<dbReference type="EMBL" id="KI546166">
    <property type="protein sequence ID" value="EST42062.1"/>
    <property type="molecule type" value="Genomic_DNA"/>
</dbReference>
<evidence type="ECO:0000256" key="1">
    <source>
        <dbReference type="ARBA" id="ARBA00008010"/>
    </source>
</evidence>
<dbReference type="VEuPathDB" id="GiardiaDB:SS50377_22447"/>
<proteinExistence type="inferred from homology"/>
<evidence type="ECO:0000313" key="11">
    <source>
        <dbReference type="EMBL" id="KAH0574832.1"/>
    </source>
</evidence>
<dbReference type="Pfam" id="PF17207">
    <property type="entry name" value="MCM_OB"/>
    <property type="match status" value="1"/>
</dbReference>
<dbReference type="AlphaFoldDB" id="V6LC66"/>
<feature type="region of interest" description="Disordered" evidence="8">
    <location>
        <begin position="1"/>
        <end position="47"/>
    </location>
</feature>
<comment type="function">
    <text evidence="7">Acts as component of the MCM2-7 complex (MCM complex) which is the replicative helicase essential for 'once per cell cycle' DNA replication initiation and elongation in eukaryotic cells. The active ATPase sites in the MCM2-7 ring are formed through the interaction surfaces of two neighboring subunits such that a critical structure of a conserved arginine finger motif is provided in trans relative to the ATP-binding site of the Walker A box of the adjacent subunit. The six ATPase active sites, however, are likely to contribute differentially to the complex helicase activity.</text>
</comment>
<dbReference type="GO" id="GO:0017116">
    <property type="term" value="F:single-stranded DNA helicase activity"/>
    <property type="evidence" value="ECO:0007669"/>
    <property type="project" value="TreeGrafter"/>
</dbReference>
<feature type="compositionally biased region" description="Polar residues" evidence="8">
    <location>
        <begin position="1"/>
        <end position="25"/>
    </location>
</feature>
<evidence type="ECO:0000313" key="10">
    <source>
        <dbReference type="EMBL" id="EST42062.1"/>
    </source>
</evidence>
<keyword evidence="12" id="KW-1185">Reference proteome</keyword>
<sequence>MSSVHTPSKQSLHSAHNTAPSQSASMLPHPPNYSLQTPGSQLPFNETSTTQNQIPFITVDPVKTMQLFELYFSNHSERILDLLEDKYPFFTIDLAHISNQDLLDIVNCHPDTIPVIGEAALRAVAQTTLQIQYQQEAQNINSADLALLYKHNLAFINNLRISPINAPVNPNLRNLSAQYADKLIQIQGMVTRRSQTLPQLAHASFTCQCGATASFSVQRGAVHRPANCSICGNTNVAFDQGLSEFCSVAQVRIQEDPDEAGECPVSVSMVGDETILGDVKSGDRVKLVGIYRIRGERLNSIHKTIRSVFKPFIEVLSIQLVKKVHGGTDEDIEDQLRGDLKSFQNSQIPDDLKNIIPETDKDSDEKLKLIINSLAPSIYGEEYNDIKLALLLQAVSGVSKSESGANYRGDIHILLIGDPGQAKSQLLKFMTQITPRSIYTSGKGSSSVGLTAMVAKDDQNEYYLEQGALVLADQGLCGLDEFDKLNFTVKAVLHECMEQQTVSIAKAGIIATLNARTSILAAANPVDSKYNVRKTVVQNINLEPTLLSRFDLIFLLLDDQMNQQKNANLATHLLSLYFQGNQDTGHYSVDLLRRYISYVKMHTPELSDAASQELQECYLRLRSGSDLRSGRVSALPRQLLSLIRLAEAKAKLRLSKEVTVQDVLSAFKLVTGALKTAATNENGVLDMRLLEGGEKGFEDLNEAVKAYLKKVKSCLVHEIFELLKADGLNSSVDRLDQCLQGLVDDQIIRRSRDTIVLIE</sequence>
<keyword evidence="3 6" id="KW-0547">Nucleotide-binding</keyword>
<keyword evidence="2 7" id="KW-0235">DNA replication</keyword>
<dbReference type="InterPro" id="IPR027417">
    <property type="entry name" value="P-loop_NTPase"/>
</dbReference>
<organism evidence="10">
    <name type="scientific">Spironucleus salmonicida</name>
    <dbReference type="NCBI Taxonomy" id="348837"/>
    <lineage>
        <taxon>Eukaryota</taxon>
        <taxon>Metamonada</taxon>
        <taxon>Diplomonadida</taxon>
        <taxon>Hexamitidae</taxon>
        <taxon>Hexamitinae</taxon>
        <taxon>Spironucleus</taxon>
    </lineage>
</organism>
<dbReference type="GO" id="GO:0006271">
    <property type="term" value="P:DNA strand elongation involved in DNA replication"/>
    <property type="evidence" value="ECO:0007669"/>
    <property type="project" value="TreeGrafter"/>
</dbReference>
<evidence type="ECO:0000256" key="6">
    <source>
        <dbReference type="RuleBase" id="RU004070"/>
    </source>
</evidence>
<comment type="subunit">
    <text evidence="7">Component of the MCM2-7 complex.</text>
</comment>
<dbReference type="GO" id="GO:1902975">
    <property type="term" value="P:mitotic DNA replication initiation"/>
    <property type="evidence" value="ECO:0007669"/>
    <property type="project" value="TreeGrafter"/>
</dbReference>
<dbReference type="GO" id="GO:0003697">
    <property type="term" value="F:single-stranded DNA binding"/>
    <property type="evidence" value="ECO:0007669"/>
    <property type="project" value="TreeGrafter"/>
</dbReference>
<dbReference type="Gene3D" id="2.40.50.140">
    <property type="entry name" value="Nucleic acid-binding proteins"/>
    <property type="match status" value="1"/>
</dbReference>
<dbReference type="GO" id="GO:0005524">
    <property type="term" value="F:ATP binding"/>
    <property type="evidence" value="ECO:0007669"/>
    <property type="project" value="UniProtKB-UniRule"/>
</dbReference>
<dbReference type="EC" id="3.6.4.12" evidence="7"/>
<evidence type="ECO:0000256" key="4">
    <source>
        <dbReference type="ARBA" id="ARBA00022840"/>
    </source>
</evidence>
<dbReference type="SUPFAM" id="SSF50249">
    <property type="entry name" value="Nucleic acid-binding proteins"/>
    <property type="match status" value="1"/>
</dbReference>
<dbReference type="Gene3D" id="3.40.50.300">
    <property type="entry name" value="P-loop containing nucleotide triphosphate hydrolases"/>
    <property type="match status" value="1"/>
</dbReference>
<keyword evidence="4 6" id="KW-0067">ATP-binding</keyword>
<reference evidence="10 11" key="1">
    <citation type="journal article" date="2014" name="PLoS Genet.">
        <title>The Genome of Spironucleus salmonicida Highlights a Fish Pathogen Adapted to Fluctuating Environments.</title>
        <authorList>
            <person name="Xu F."/>
            <person name="Jerlstrom-Hultqvist J."/>
            <person name="Einarsson E."/>
            <person name="Astvaldsson A."/>
            <person name="Svard S.G."/>
            <person name="Andersson J.O."/>
        </authorList>
    </citation>
    <scope>NUCLEOTIDE SEQUENCE</scope>
    <source>
        <strain evidence="11">ATCC 50377</strain>
    </source>
</reference>
<dbReference type="Pfam" id="PF17855">
    <property type="entry name" value="MCM_lid"/>
    <property type="match status" value="1"/>
</dbReference>
<comment type="catalytic activity">
    <reaction evidence="7">
        <text>ATP + H2O = ADP + phosphate + H(+)</text>
        <dbReference type="Rhea" id="RHEA:13065"/>
        <dbReference type="ChEBI" id="CHEBI:15377"/>
        <dbReference type="ChEBI" id="CHEBI:15378"/>
        <dbReference type="ChEBI" id="CHEBI:30616"/>
        <dbReference type="ChEBI" id="CHEBI:43474"/>
        <dbReference type="ChEBI" id="CHEBI:456216"/>
        <dbReference type="EC" id="3.6.4.12"/>
    </reaction>
</comment>
<keyword evidence="7" id="KW-0378">Hydrolase</keyword>
<dbReference type="FunFam" id="3.40.50.300:FF:002469">
    <property type="entry name" value="Cell division control protein 21"/>
    <property type="match status" value="1"/>
</dbReference>
<dbReference type="InterPro" id="IPR008047">
    <property type="entry name" value="MCM_4"/>
</dbReference>
<dbReference type="Gene3D" id="2.20.28.10">
    <property type="match status" value="1"/>
</dbReference>
<dbReference type="GO" id="GO:0005634">
    <property type="term" value="C:nucleus"/>
    <property type="evidence" value="ECO:0007669"/>
    <property type="project" value="TreeGrafter"/>
</dbReference>
<reference evidence="11" key="2">
    <citation type="submission" date="2020-12" db="EMBL/GenBank/DDBJ databases">
        <title>New Spironucleus salmonicida genome in near-complete chromosomes.</title>
        <authorList>
            <person name="Xu F."/>
            <person name="Kurt Z."/>
            <person name="Jimenez-Gonzalez A."/>
            <person name="Astvaldsson A."/>
            <person name="Andersson J.O."/>
            <person name="Svard S.G."/>
        </authorList>
    </citation>
    <scope>NUCLEOTIDE SEQUENCE</scope>
    <source>
        <strain evidence="11">ATCC 50377</strain>
    </source>
</reference>
<dbReference type="InterPro" id="IPR033762">
    <property type="entry name" value="MCM_OB"/>
</dbReference>
<name>V6LC66_9EUKA</name>
<evidence type="ECO:0000259" key="9">
    <source>
        <dbReference type="PROSITE" id="PS50051"/>
    </source>
</evidence>
<dbReference type="GO" id="GO:0042555">
    <property type="term" value="C:MCM complex"/>
    <property type="evidence" value="ECO:0007669"/>
    <property type="project" value="UniProtKB-UniRule"/>
</dbReference>
<dbReference type="GO" id="GO:0000727">
    <property type="term" value="P:double-strand break repair via break-induced replication"/>
    <property type="evidence" value="ECO:0007669"/>
    <property type="project" value="TreeGrafter"/>
</dbReference>
<dbReference type="Pfam" id="PF00493">
    <property type="entry name" value="MCM"/>
    <property type="match status" value="1"/>
</dbReference>
<evidence type="ECO:0000256" key="3">
    <source>
        <dbReference type="ARBA" id="ARBA00022741"/>
    </source>
</evidence>
<comment type="similarity">
    <text evidence="1 6">Belongs to the MCM family.</text>
</comment>
<dbReference type="InterPro" id="IPR031327">
    <property type="entry name" value="MCM"/>
</dbReference>
<evidence type="ECO:0000313" key="12">
    <source>
        <dbReference type="Proteomes" id="UP000018208"/>
    </source>
</evidence>
<protein>
    <recommendedName>
        <fullName evidence="7">DNA replication licensing factor MCM4</fullName>
        <ecNumber evidence="7">3.6.4.12</ecNumber>
    </recommendedName>
</protein>
<feature type="domain" description="MCM C-terminal AAA(+) ATPase" evidence="9">
    <location>
        <begin position="366"/>
        <end position="573"/>
    </location>
</feature>
<dbReference type="PANTHER" id="PTHR11630">
    <property type="entry name" value="DNA REPLICATION LICENSING FACTOR MCM FAMILY MEMBER"/>
    <property type="match status" value="1"/>
</dbReference>
<dbReference type="SUPFAM" id="SSF52540">
    <property type="entry name" value="P-loop containing nucleoside triphosphate hydrolases"/>
    <property type="match status" value="1"/>
</dbReference>
<keyword evidence="7" id="KW-0539">Nucleus</keyword>
<feature type="compositionally biased region" description="Polar residues" evidence="8">
    <location>
        <begin position="33"/>
        <end position="47"/>
    </location>
</feature>
<evidence type="ECO:0000256" key="5">
    <source>
        <dbReference type="ARBA" id="ARBA00023125"/>
    </source>
</evidence>
<dbReference type="InterPro" id="IPR012340">
    <property type="entry name" value="NA-bd_OB-fold"/>
</dbReference>
<dbReference type="PANTHER" id="PTHR11630:SF66">
    <property type="entry name" value="DNA REPLICATION LICENSING FACTOR MCM4"/>
    <property type="match status" value="1"/>
</dbReference>
<evidence type="ECO:0000256" key="8">
    <source>
        <dbReference type="SAM" id="MobiDB-lite"/>
    </source>
</evidence>
<dbReference type="PROSITE" id="PS50051">
    <property type="entry name" value="MCM_2"/>
    <property type="match status" value="1"/>
</dbReference>
<dbReference type="SMART" id="SM00350">
    <property type="entry name" value="MCM"/>
    <property type="match status" value="1"/>
</dbReference>
<evidence type="ECO:0000256" key="7">
    <source>
        <dbReference type="RuleBase" id="RU368062"/>
    </source>
</evidence>
<dbReference type="GO" id="GO:0016787">
    <property type="term" value="F:hydrolase activity"/>
    <property type="evidence" value="ECO:0007669"/>
    <property type="project" value="UniProtKB-KW"/>
</dbReference>
<keyword evidence="7" id="KW-0347">Helicase</keyword>
<dbReference type="Proteomes" id="UP000018208">
    <property type="component" value="Unassembled WGS sequence"/>
</dbReference>
<dbReference type="OrthoDB" id="10251574at2759"/>
<evidence type="ECO:0000256" key="2">
    <source>
        <dbReference type="ARBA" id="ARBA00022705"/>
    </source>
</evidence>
<dbReference type="PRINTS" id="PR01657">
    <property type="entry name" value="MCMFAMILY"/>
</dbReference>
<dbReference type="InterPro" id="IPR041562">
    <property type="entry name" value="MCM_lid"/>
</dbReference>